<organism evidence="2 3">
    <name type="scientific">Peterkaempfera bronchialis</name>
    <dbReference type="NCBI Taxonomy" id="2126346"/>
    <lineage>
        <taxon>Bacteria</taxon>
        <taxon>Bacillati</taxon>
        <taxon>Actinomycetota</taxon>
        <taxon>Actinomycetes</taxon>
        <taxon>Kitasatosporales</taxon>
        <taxon>Streptomycetaceae</taxon>
        <taxon>Peterkaempfera</taxon>
    </lineage>
</organism>
<keyword evidence="3" id="KW-1185">Reference proteome</keyword>
<dbReference type="InterPro" id="IPR002048">
    <property type="entry name" value="EF_hand_dom"/>
</dbReference>
<dbReference type="Proteomes" id="UP000249340">
    <property type="component" value="Chromosome"/>
</dbReference>
<sequence length="177" mass="19504">MRTEALDRVKLVFSLFDADGNRYLEADDFELMAERVIQAVPEADEAAKSAMLAGFRKYWTTLVRELDANHDNRISFDEYVACVLAPERFSEAISEFAESLVGMGHLDGDGFIGRPAFTALMRAIGFAPANIDALFDAFEPTDADRIAATTWITGIKEYYSPDKAGIPGDHLVATPTT</sequence>
<evidence type="ECO:0000259" key="1">
    <source>
        <dbReference type="PROSITE" id="PS50222"/>
    </source>
</evidence>
<dbReference type="PROSITE" id="PS00018">
    <property type="entry name" value="EF_HAND_1"/>
    <property type="match status" value="2"/>
</dbReference>
<dbReference type="SUPFAM" id="SSF47473">
    <property type="entry name" value="EF-hand"/>
    <property type="match status" value="1"/>
</dbReference>
<gene>
    <name evidence="2" type="ORF">C7M71_001265</name>
</gene>
<protein>
    <submittedName>
        <fullName evidence="2">EF-hand domain-containing protein</fullName>
    </submittedName>
</protein>
<dbReference type="InterPro" id="IPR018247">
    <property type="entry name" value="EF_Hand_1_Ca_BS"/>
</dbReference>
<dbReference type="Pfam" id="PF13499">
    <property type="entry name" value="EF-hand_7"/>
    <property type="match status" value="1"/>
</dbReference>
<dbReference type="GO" id="GO:0005509">
    <property type="term" value="F:calcium ion binding"/>
    <property type="evidence" value="ECO:0007669"/>
    <property type="project" value="InterPro"/>
</dbReference>
<dbReference type="PROSITE" id="PS50222">
    <property type="entry name" value="EF_HAND_2"/>
    <property type="match status" value="1"/>
</dbReference>
<dbReference type="AlphaFoldDB" id="A0A345SRF6"/>
<proteinExistence type="predicted"/>
<accession>A0A345SRF6</accession>
<dbReference type="OrthoDB" id="3530529at2"/>
<name>A0A345SRF6_9ACTN</name>
<dbReference type="RefSeq" id="WP_111489118.1">
    <property type="nucleotide sequence ID" value="NZ_CP031264.1"/>
</dbReference>
<dbReference type="EMBL" id="CP031264">
    <property type="protein sequence ID" value="AXI76311.1"/>
    <property type="molecule type" value="Genomic_DNA"/>
</dbReference>
<feature type="domain" description="EF-hand" evidence="1">
    <location>
        <begin position="4"/>
        <end position="39"/>
    </location>
</feature>
<evidence type="ECO:0000313" key="2">
    <source>
        <dbReference type="EMBL" id="AXI76311.1"/>
    </source>
</evidence>
<dbReference type="Gene3D" id="1.10.238.10">
    <property type="entry name" value="EF-hand"/>
    <property type="match status" value="1"/>
</dbReference>
<evidence type="ECO:0000313" key="3">
    <source>
        <dbReference type="Proteomes" id="UP000249340"/>
    </source>
</evidence>
<dbReference type="InterPro" id="IPR011992">
    <property type="entry name" value="EF-hand-dom_pair"/>
</dbReference>
<dbReference type="KEGG" id="stri:C7M71_001265"/>
<reference evidence="3" key="1">
    <citation type="submission" date="2018-07" db="EMBL/GenBank/DDBJ databases">
        <title>Streptacidiphilus bronchialis DSM 106435 chromosome.</title>
        <authorList>
            <person name="Batra D."/>
            <person name="Gulvik C.A."/>
        </authorList>
    </citation>
    <scope>NUCLEOTIDE SEQUENCE [LARGE SCALE GENOMIC DNA]</scope>
    <source>
        <strain evidence="3">DSM 106435</strain>
    </source>
</reference>